<name>A0A6N2U8F3_BIFBR</name>
<gene>
    <name evidence="1" type="ORF">BBLFYP81_01700</name>
</gene>
<protein>
    <submittedName>
        <fullName evidence="1">Uncharacterized protein</fullName>
    </submittedName>
</protein>
<organism evidence="1">
    <name type="scientific">Bifidobacterium breve</name>
    <dbReference type="NCBI Taxonomy" id="1685"/>
    <lineage>
        <taxon>Bacteria</taxon>
        <taxon>Bacillati</taxon>
        <taxon>Actinomycetota</taxon>
        <taxon>Actinomycetes</taxon>
        <taxon>Bifidobacteriales</taxon>
        <taxon>Bifidobacteriaceae</taxon>
        <taxon>Bifidobacterium</taxon>
    </lineage>
</organism>
<proteinExistence type="predicted"/>
<reference evidence="1" key="1">
    <citation type="submission" date="2019-11" db="EMBL/GenBank/DDBJ databases">
        <authorList>
            <person name="Feng L."/>
        </authorList>
    </citation>
    <scope>NUCLEOTIDE SEQUENCE</scope>
    <source>
        <strain evidence="1">BbreveLFYP81</strain>
    </source>
</reference>
<dbReference type="RefSeq" id="WP_421727379.1">
    <property type="nucleotide sequence ID" value="NZ_CACRSN010000009.1"/>
</dbReference>
<evidence type="ECO:0000313" key="1">
    <source>
        <dbReference type="EMBL" id="VYT11756.1"/>
    </source>
</evidence>
<sequence length="44" mass="4578">MEQAGDRALTFGDITGLPLGTMVLDGACIGAVSQRASKETEDDH</sequence>
<dbReference type="EMBL" id="CACRSN010000009">
    <property type="protein sequence ID" value="VYT11756.1"/>
    <property type="molecule type" value="Genomic_DNA"/>
</dbReference>
<accession>A0A6N2U8F3</accession>
<dbReference type="AlphaFoldDB" id="A0A6N2U8F3"/>